<evidence type="ECO:0000313" key="5">
    <source>
        <dbReference type="Proteomes" id="UP000037848"/>
    </source>
</evidence>
<gene>
    <name evidence="4" type="ORF">ADS77_03415</name>
</gene>
<feature type="domain" description="Methyltransferase type 11" evidence="3">
    <location>
        <begin position="63"/>
        <end position="149"/>
    </location>
</feature>
<dbReference type="Gene3D" id="3.40.50.150">
    <property type="entry name" value="Vaccinia Virus protein VP39"/>
    <property type="match status" value="1"/>
</dbReference>
<keyword evidence="2 4" id="KW-0808">Transferase</keyword>
<dbReference type="InterPro" id="IPR029063">
    <property type="entry name" value="SAM-dependent_MTases_sf"/>
</dbReference>
<keyword evidence="5" id="KW-1185">Reference proteome</keyword>
<accession>A0A0N0M1P3</accession>
<dbReference type="SUPFAM" id="SSF53335">
    <property type="entry name" value="S-adenosyl-L-methionine-dependent methyltransferases"/>
    <property type="match status" value="1"/>
</dbReference>
<proteinExistence type="predicted"/>
<dbReference type="InterPro" id="IPR050602">
    <property type="entry name" value="Malonyl-ACP_OMT"/>
</dbReference>
<evidence type="ECO:0000256" key="1">
    <source>
        <dbReference type="ARBA" id="ARBA00022603"/>
    </source>
</evidence>
<dbReference type="Proteomes" id="UP000037848">
    <property type="component" value="Unassembled WGS sequence"/>
</dbReference>
<evidence type="ECO:0000259" key="3">
    <source>
        <dbReference type="Pfam" id="PF08241"/>
    </source>
</evidence>
<dbReference type="EMBL" id="LHPH01000003">
    <property type="protein sequence ID" value="KPH64869.1"/>
    <property type="molecule type" value="Genomic_DNA"/>
</dbReference>
<keyword evidence="1 4" id="KW-0489">Methyltransferase</keyword>
<sequence length="267" mass="29437">MMAVEQLCNTETDNDVSARHIKQITATKFSRAVAGYAEHANVQKRSADDLFAKVKSHATGICLDLGAGPGVNTARLQVLFGTTIAFDLSFDMLKHSQARTAICADMDALPLLDKSVDCIFSNFAVQWSQNLPHLLKELYRVLKPGGVIYLSCVVDGSLAEIKTAFNKVDSQSHVNKFHTLVQLQQYISAAKLDISSLNQTCYQDSYESPMAALRSLKAIGATNQLSQQKRKGLMTKHRLQQVCAAFPLVNERAIVSYQVAIMELKKI</sequence>
<dbReference type="InterPro" id="IPR013216">
    <property type="entry name" value="Methyltransf_11"/>
</dbReference>
<dbReference type="PATRIC" id="fig|187330.3.peg.1722"/>
<dbReference type="RefSeq" id="WP_235575699.1">
    <property type="nucleotide sequence ID" value="NZ_LHPH01000003.1"/>
</dbReference>
<dbReference type="GO" id="GO:0032259">
    <property type="term" value="P:methylation"/>
    <property type="evidence" value="ECO:0007669"/>
    <property type="project" value="UniProtKB-KW"/>
</dbReference>
<name>A0A0N0M1P3_9GAMM</name>
<dbReference type="CDD" id="cd02440">
    <property type="entry name" value="AdoMet_MTases"/>
    <property type="match status" value="1"/>
</dbReference>
<comment type="caution">
    <text evidence="4">The sequence shown here is derived from an EMBL/GenBank/DDBJ whole genome shotgun (WGS) entry which is preliminary data.</text>
</comment>
<reference evidence="4 5" key="1">
    <citation type="submission" date="2015-08" db="EMBL/GenBank/DDBJ databases">
        <title>Draft Genome Sequence of Pseudoalteromonas porphyrae UCD-SED14.</title>
        <authorList>
            <person name="Coil D.A."/>
            <person name="Jospin G."/>
            <person name="Lee R.D."/>
            <person name="Eisen J.A."/>
        </authorList>
    </citation>
    <scope>NUCLEOTIDE SEQUENCE [LARGE SCALE GENOMIC DNA]</scope>
    <source>
        <strain evidence="4 5">UCD-SED14</strain>
    </source>
</reference>
<dbReference type="GO" id="GO:0008757">
    <property type="term" value="F:S-adenosylmethionine-dependent methyltransferase activity"/>
    <property type="evidence" value="ECO:0007669"/>
    <property type="project" value="InterPro"/>
</dbReference>
<evidence type="ECO:0000256" key="2">
    <source>
        <dbReference type="ARBA" id="ARBA00022679"/>
    </source>
</evidence>
<evidence type="ECO:0000313" key="4">
    <source>
        <dbReference type="EMBL" id="KPH64869.1"/>
    </source>
</evidence>
<dbReference type="AlphaFoldDB" id="A0A0N0M1P3"/>
<dbReference type="PANTHER" id="PTHR13090">
    <property type="entry name" value="ARGININE-HYDROXYLASE NDUFAF5, MITOCHONDRIAL"/>
    <property type="match status" value="1"/>
</dbReference>
<protein>
    <submittedName>
        <fullName evidence="4">SAM-dependent methyltransferase</fullName>
    </submittedName>
</protein>
<dbReference type="Pfam" id="PF08241">
    <property type="entry name" value="Methyltransf_11"/>
    <property type="match status" value="1"/>
</dbReference>
<dbReference type="STRING" id="187330.AMS58_08540"/>
<organism evidence="4 5">
    <name type="scientific">Pseudoalteromonas porphyrae</name>
    <dbReference type="NCBI Taxonomy" id="187330"/>
    <lineage>
        <taxon>Bacteria</taxon>
        <taxon>Pseudomonadati</taxon>
        <taxon>Pseudomonadota</taxon>
        <taxon>Gammaproteobacteria</taxon>
        <taxon>Alteromonadales</taxon>
        <taxon>Pseudoalteromonadaceae</taxon>
        <taxon>Pseudoalteromonas</taxon>
    </lineage>
</organism>
<dbReference type="PANTHER" id="PTHR13090:SF1">
    <property type="entry name" value="ARGININE-HYDROXYLASE NDUFAF5, MITOCHONDRIAL"/>
    <property type="match status" value="1"/>
</dbReference>